<dbReference type="SUPFAM" id="SSF89447">
    <property type="entry name" value="AbrB/MazE/MraZ-like"/>
    <property type="match status" value="1"/>
</dbReference>
<sequence>MFSATVTDTGQITLPQEIRDRLKLVSGSQISFIIDEEGQVKLFPLNVPVEELSGMLHRPGMKKTTLEEMDRAISEGANDWT</sequence>
<dbReference type="PROSITE" id="PS51740">
    <property type="entry name" value="SPOVT_ABRB"/>
    <property type="match status" value="1"/>
</dbReference>
<reference evidence="3" key="1">
    <citation type="submission" date="2016-10" db="EMBL/GenBank/DDBJ databases">
        <title>CRISPR-Cas defence system in Roseofilum reptotaenium: evidence of a bacteriophage-cyanobacterium arms race in the coral black band disease.</title>
        <authorList>
            <person name="Buerger P."/>
            <person name="Wood-Charlson E.M."/>
            <person name="Weynberg K.D."/>
            <person name="Willis B."/>
            <person name="Van Oppen M.J."/>
        </authorList>
    </citation>
    <scope>NUCLEOTIDE SEQUENCE [LARGE SCALE GENOMIC DNA]</scope>
    <source>
        <strain evidence="3">AO1-A</strain>
    </source>
</reference>
<feature type="domain" description="SpoVT-AbrB" evidence="2">
    <location>
        <begin position="1"/>
        <end position="47"/>
    </location>
</feature>
<dbReference type="InterPro" id="IPR037914">
    <property type="entry name" value="SpoVT-AbrB_sf"/>
</dbReference>
<dbReference type="InterPro" id="IPR007159">
    <property type="entry name" value="SpoVT-AbrB_dom"/>
</dbReference>
<evidence type="ECO:0000313" key="4">
    <source>
        <dbReference type="Proteomes" id="UP000183940"/>
    </source>
</evidence>
<gene>
    <name evidence="3" type="ORF">BI308_10555</name>
</gene>
<evidence type="ECO:0000313" key="3">
    <source>
        <dbReference type="EMBL" id="OJJ25582.1"/>
    </source>
</evidence>
<dbReference type="SMART" id="SM00966">
    <property type="entry name" value="SpoVT_AbrB"/>
    <property type="match status" value="1"/>
</dbReference>
<dbReference type="NCBIfam" id="TIGR01439">
    <property type="entry name" value="lp_hng_hel_AbrB"/>
    <property type="match status" value="1"/>
</dbReference>
<dbReference type="EMBL" id="MLAW01000015">
    <property type="protein sequence ID" value="OJJ25582.1"/>
    <property type="molecule type" value="Genomic_DNA"/>
</dbReference>
<dbReference type="Proteomes" id="UP000183940">
    <property type="component" value="Unassembled WGS sequence"/>
</dbReference>
<dbReference type="AlphaFoldDB" id="A0A1L9QSF7"/>
<proteinExistence type="predicted"/>
<dbReference type="STRING" id="1925591.BI308_10555"/>
<accession>A0A1L9QSF7</accession>
<dbReference type="GO" id="GO:0003677">
    <property type="term" value="F:DNA binding"/>
    <property type="evidence" value="ECO:0007669"/>
    <property type="project" value="UniProtKB-UniRule"/>
</dbReference>
<name>A0A1L9QSF7_9CYAN</name>
<dbReference type="Gene3D" id="2.10.260.10">
    <property type="match status" value="1"/>
</dbReference>
<evidence type="ECO:0000259" key="2">
    <source>
        <dbReference type="PROSITE" id="PS51740"/>
    </source>
</evidence>
<dbReference type="Pfam" id="PF04014">
    <property type="entry name" value="MazE_antitoxin"/>
    <property type="match status" value="1"/>
</dbReference>
<protein>
    <submittedName>
        <fullName evidence="3">AbrB family transcriptional regulator</fullName>
    </submittedName>
</protein>
<evidence type="ECO:0000256" key="1">
    <source>
        <dbReference type="PROSITE-ProRule" id="PRU01076"/>
    </source>
</evidence>
<keyword evidence="1" id="KW-0238">DNA-binding</keyword>
<comment type="caution">
    <text evidence="3">The sequence shown here is derived from an EMBL/GenBank/DDBJ whole genome shotgun (WGS) entry which is preliminary data.</text>
</comment>
<organism evidence="3 4">
    <name type="scientific">Roseofilum reptotaenium AO1-A</name>
    <dbReference type="NCBI Taxonomy" id="1925591"/>
    <lineage>
        <taxon>Bacteria</taxon>
        <taxon>Bacillati</taxon>
        <taxon>Cyanobacteriota</taxon>
        <taxon>Cyanophyceae</taxon>
        <taxon>Desertifilales</taxon>
        <taxon>Desertifilaceae</taxon>
        <taxon>Roseofilum</taxon>
    </lineage>
</organism>
<keyword evidence="4" id="KW-1185">Reference proteome</keyword>